<dbReference type="GO" id="GO:0004190">
    <property type="term" value="F:aspartic-type endopeptidase activity"/>
    <property type="evidence" value="ECO:0007669"/>
    <property type="project" value="UniProtKB-KW"/>
</dbReference>
<dbReference type="InterPro" id="IPR021109">
    <property type="entry name" value="Peptidase_aspartic_dom_sf"/>
</dbReference>
<keyword evidence="7" id="KW-0732">Signal</keyword>
<dbReference type="InterPro" id="IPR001969">
    <property type="entry name" value="Aspartic_peptidase_AS"/>
</dbReference>
<evidence type="ECO:0000313" key="9">
    <source>
        <dbReference type="EMBL" id="CAE8653287.1"/>
    </source>
</evidence>
<dbReference type="Gene3D" id="2.40.70.10">
    <property type="entry name" value="Acid Proteases"/>
    <property type="match status" value="1"/>
</dbReference>
<dbReference type="CDD" id="cd05471">
    <property type="entry name" value="pepsin_like"/>
    <property type="match status" value="1"/>
</dbReference>
<feature type="chain" id="PRO_5032420436" description="Peptidase A1 domain-containing protein" evidence="7">
    <location>
        <begin position="34"/>
        <end position="446"/>
    </location>
</feature>
<keyword evidence="2 6" id="KW-0645">Protease</keyword>
<feature type="domain" description="Peptidase A1" evidence="8">
    <location>
        <begin position="191"/>
        <end position="446"/>
    </location>
</feature>
<proteinExistence type="inferred from homology"/>
<dbReference type="EMBL" id="CAJNNW010011544">
    <property type="protein sequence ID" value="CAE8653287.1"/>
    <property type="molecule type" value="Genomic_DNA"/>
</dbReference>
<dbReference type="InterPro" id="IPR033121">
    <property type="entry name" value="PEPTIDASE_A1"/>
</dbReference>
<protein>
    <recommendedName>
        <fullName evidence="8">Peptidase A1 domain-containing protein</fullName>
    </recommendedName>
</protein>
<dbReference type="PROSITE" id="PS00141">
    <property type="entry name" value="ASP_PROTEASE"/>
    <property type="match status" value="1"/>
</dbReference>
<feature type="non-terminal residue" evidence="9">
    <location>
        <position position="446"/>
    </location>
</feature>
<evidence type="ECO:0000256" key="6">
    <source>
        <dbReference type="RuleBase" id="RU000454"/>
    </source>
</evidence>
<evidence type="ECO:0000259" key="8">
    <source>
        <dbReference type="PROSITE" id="PS51767"/>
    </source>
</evidence>
<comment type="similarity">
    <text evidence="1 6">Belongs to the peptidase A1 family.</text>
</comment>
<keyword evidence="3 6" id="KW-0064">Aspartyl protease</keyword>
<accession>A0A813IQN7</accession>
<dbReference type="PRINTS" id="PR00792">
    <property type="entry name" value="PEPSIN"/>
</dbReference>
<evidence type="ECO:0000256" key="2">
    <source>
        <dbReference type="ARBA" id="ARBA00022670"/>
    </source>
</evidence>
<evidence type="ECO:0000256" key="1">
    <source>
        <dbReference type="ARBA" id="ARBA00007447"/>
    </source>
</evidence>
<evidence type="ECO:0000256" key="7">
    <source>
        <dbReference type="SAM" id="SignalP"/>
    </source>
</evidence>
<evidence type="ECO:0000313" key="10">
    <source>
        <dbReference type="Proteomes" id="UP000626109"/>
    </source>
</evidence>
<evidence type="ECO:0000256" key="5">
    <source>
        <dbReference type="PIRSR" id="PIRSR601461-1"/>
    </source>
</evidence>
<evidence type="ECO:0000256" key="3">
    <source>
        <dbReference type="ARBA" id="ARBA00022750"/>
    </source>
</evidence>
<comment type="caution">
    <text evidence="9">The sequence shown here is derived from an EMBL/GenBank/DDBJ whole genome shotgun (WGS) entry which is preliminary data.</text>
</comment>
<feature type="active site" evidence="5">
    <location>
        <position position="429"/>
    </location>
</feature>
<dbReference type="PROSITE" id="PS51767">
    <property type="entry name" value="PEPTIDASE_A1"/>
    <property type="match status" value="1"/>
</dbReference>
<name>A0A813IQN7_POLGL</name>
<organism evidence="9 10">
    <name type="scientific">Polarella glacialis</name>
    <name type="common">Dinoflagellate</name>
    <dbReference type="NCBI Taxonomy" id="89957"/>
    <lineage>
        <taxon>Eukaryota</taxon>
        <taxon>Sar</taxon>
        <taxon>Alveolata</taxon>
        <taxon>Dinophyceae</taxon>
        <taxon>Suessiales</taxon>
        <taxon>Suessiaceae</taxon>
        <taxon>Polarella</taxon>
    </lineage>
</organism>
<dbReference type="PANTHER" id="PTHR47966">
    <property type="entry name" value="BETA-SITE APP-CLEAVING ENZYME, ISOFORM A-RELATED"/>
    <property type="match status" value="1"/>
</dbReference>
<sequence>ALLSLPMKFFQAAAASSVLVALLSVQCVVPGNAQEFSASRPHASASDVLLSVEKRLSDAREMQEWLREKQKAFPGHAAVAAAATLCSDNATDASEACVELQADAPPSIYFEAAAEEALMSRSSALFAELRASMYHQEEQAELRISELEPEPLFIEEAAVVVPKSNLLTLVLEKSEMVTETIGTTVYHRSAYWGTLQVGSPAQPFKVVFDTGSGHLILPSTYCSDAACKAHSRYSVKGSSTSKDINQDGDQVLRGAARDQLSVSFGTGEVTGVFVEDKVCFEDGSSGPSSETQEAEGSEAKVECVPMRFIAATSMSEDPFKDFVFDGVLGLGLSGLSQSDSFNFLKVMSGHAQTAEGGHGQTFGVFLAEHGQEHSAITFGGWEEQRLQEGLRWSPVVDPDLGHWQIRIKSLRVDGVAIPFCHEGCKGVVDTGTSLMSVPSEVFPEIY</sequence>
<feature type="non-terminal residue" evidence="9">
    <location>
        <position position="1"/>
    </location>
</feature>
<dbReference type="PANTHER" id="PTHR47966:SF51">
    <property type="entry name" value="BETA-SITE APP-CLEAVING ENZYME, ISOFORM A-RELATED"/>
    <property type="match status" value="1"/>
</dbReference>
<dbReference type="SUPFAM" id="SSF50630">
    <property type="entry name" value="Acid proteases"/>
    <property type="match status" value="1"/>
</dbReference>
<keyword evidence="4 6" id="KW-0378">Hydrolase</keyword>
<feature type="active site" evidence="5">
    <location>
        <position position="209"/>
    </location>
</feature>
<dbReference type="AlphaFoldDB" id="A0A813IQN7"/>
<dbReference type="InterPro" id="IPR001461">
    <property type="entry name" value="Aspartic_peptidase_A1"/>
</dbReference>
<dbReference type="InterPro" id="IPR034164">
    <property type="entry name" value="Pepsin-like_dom"/>
</dbReference>
<feature type="signal peptide" evidence="7">
    <location>
        <begin position="1"/>
        <end position="33"/>
    </location>
</feature>
<dbReference type="GO" id="GO:0006508">
    <property type="term" value="P:proteolysis"/>
    <property type="evidence" value="ECO:0007669"/>
    <property type="project" value="UniProtKB-KW"/>
</dbReference>
<gene>
    <name evidence="9" type="ORF">PGLA2088_LOCUS10297</name>
</gene>
<dbReference type="Pfam" id="PF00026">
    <property type="entry name" value="Asp"/>
    <property type="match status" value="1"/>
</dbReference>
<dbReference type="Proteomes" id="UP000626109">
    <property type="component" value="Unassembled WGS sequence"/>
</dbReference>
<evidence type="ECO:0000256" key="4">
    <source>
        <dbReference type="ARBA" id="ARBA00022801"/>
    </source>
</evidence>
<reference evidence="9" key="1">
    <citation type="submission" date="2021-02" db="EMBL/GenBank/DDBJ databases">
        <authorList>
            <person name="Dougan E. K."/>
            <person name="Rhodes N."/>
            <person name="Thang M."/>
            <person name="Chan C."/>
        </authorList>
    </citation>
    <scope>NUCLEOTIDE SEQUENCE</scope>
</reference>